<dbReference type="NCBIfam" id="TIGR01494">
    <property type="entry name" value="ATPase_P-type"/>
    <property type="match status" value="2"/>
</dbReference>
<dbReference type="PANTHER" id="PTHR43520">
    <property type="entry name" value="ATP7, ISOFORM B"/>
    <property type="match status" value="1"/>
</dbReference>
<dbReference type="Gene3D" id="3.40.1110.10">
    <property type="entry name" value="Calcium-transporting ATPase, cytoplasmic domain N"/>
    <property type="match status" value="1"/>
</dbReference>
<dbReference type="NCBIfam" id="TIGR01511">
    <property type="entry name" value="ATPase-IB1_Cu"/>
    <property type="match status" value="1"/>
</dbReference>
<evidence type="ECO:0000313" key="17">
    <source>
        <dbReference type="EMBL" id="MBQ0934795.1"/>
    </source>
</evidence>
<dbReference type="CDD" id="cd02079">
    <property type="entry name" value="P-type_ATPase_HM"/>
    <property type="match status" value="1"/>
</dbReference>
<dbReference type="Gene3D" id="2.70.150.10">
    <property type="entry name" value="Calcium-transporting ATPase, cytoplasmic transduction domain A"/>
    <property type="match status" value="1"/>
</dbReference>
<feature type="transmembrane region" description="Helical" evidence="15">
    <location>
        <begin position="161"/>
        <end position="179"/>
    </location>
</feature>
<dbReference type="InterPro" id="IPR044492">
    <property type="entry name" value="P_typ_ATPase_HD_dom"/>
</dbReference>
<dbReference type="SFLD" id="SFLDS00003">
    <property type="entry name" value="Haloacid_Dehalogenase"/>
    <property type="match status" value="1"/>
</dbReference>
<dbReference type="PROSITE" id="PS50846">
    <property type="entry name" value="HMA_2"/>
    <property type="match status" value="1"/>
</dbReference>
<dbReference type="EMBL" id="JAGQDG010000002">
    <property type="protein sequence ID" value="MBQ0934795.1"/>
    <property type="molecule type" value="Genomic_DNA"/>
</dbReference>
<keyword evidence="7 15" id="KW-0479">Metal-binding</keyword>
<dbReference type="InterPro" id="IPR023299">
    <property type="entry name" value="ATPase_P-typ_cyto_dom_N"/>
</dbReference>
<dbReference type="NCBIfam" id="TIGR01525">
    <property type="entry name" value="ATPase-IB_hvy"/>
    <property type="match status" value="1"/>
</dbReference>
<evidence type="ECO:0000256" key="12">
    <source>
        <dbReference type="ARBA" id="ARBA00022989"/>
    </source>
</evidence>
<keyword evidence="8 15" id="KW-0547">Nucleotide-binding</keyword>
<dbReference type="InterPro" id="IPR027256">
    <property type="entry name" value="P-typ_ATPase_IB"/>
</dbReference>
<dbReference type="Gene3D" id="3.30.70.100">
    <property type="match status" value="1"/>
</dbReference>
<proteinExistence type="inferred from homology"/>
<keyword evidence="9 15" id="KW-0067">ATP-binding</keyword>
<evidence type="ECO:0000256" key="3">
    <source>
        <dbReference type="ARBA" id="ARBA00022448"/>
    </source>
</evidence>
<dbReference type="PRINTS" id="PR00119">
    <property type="entry name" value="CATATPASE"/>
</dbReference>
<evidence type="ECO:0000259" key="16">
    <source>
        <dbReference type="PROSITE" id="PS50846"/>
    </source>
</evidence>
<keyword evidence="12 15" id="KW-1133">Transmembrane helix</keyword>
<dbReference type="InterPro" id="IPR001757">
    <property type="entry name" value="P_typ_ATPase"/>
</dbReference>
<dbReference type="InterPro" id="IPR036163">
    <property type="entry name" value="HMA_dom_sf"/>
</dbReference>
<feature type="transmembrane region" description="Helical" evidence="15">
    <location>
        <begin position="740"/>
        <end position="759"/>
    </location>
</feature>
<comment type="subcellular location">
    <subcellularLocation>
        <location evidence="1">Cell membrane</location>
        <topology evidence="1">Multi-pass membrane protein</topology>
    </subcellularLocation>
</comment>
<evidence type="ECO:0000313" key="18">
    <source>
        <dbReference type="Proteomes" id="UP000672097"/>
    </source>
</evidence>
<feature type="transmembrane region" description="Helical" evidence="15">
    <location>
        <begin position="191"/>
        <end position="211"/>
    </location>
</feature>
<keyword evidence="18" id="KW-1185">Reference proteome</keyword>
<feature type="transmembrane region" description="Helical" evidence="15">
    <location>
        <begin position="122"/>
        <end position="141"/>
    </location>
</feature>
<keyword evidence="6 15" id="KW-0812">Transmembrane</keyword>
<evidence type="ECO:0000256" key="4">
    <source>
        <dbReference type="ARBA" id="ARBA00022475"/>
    </source>
</evidence>
<evidence type="ECO:0000256" key="11">
    <source>
        <dbReference type="ARBA" id="ARBA00022967"/>
    </source>
</evidence>
<feature type="domain" description="HMA" evidence="16">
    <location>
        <begin position="38"/>
        <end position="104"/>
    </location>
</feature>
<evidence type="ECO:0000256" key="8">
    <source>
        <dbReference type="ARBA" id="ARBA00022741"/>
    </source>
</evidence>
<dbReference type="SUPFAM" id="SSF56784">
    <property type="entry name" value="HAD-like"/>
    <property type="match status" value="1"/>
</dbReference>
<dbReference type="CDD" id="cd00371">
    <property type="entry name" value="HMA"/>
    <property type="match status" value="1"/>
</dbReference>
<dbReference type="Pfam" id="PF00122">
    <property type="entry name" value="E1-E2_ATPase"/>
    <property type="match status" value="1"/>
</dbReference>
<evidence type="ECO:0000256" key="9">
    <source>
        <dbReference type="ARBA" id="ARBA00022840"/>
    </source>
</evidence>
<evidence type="ECO:0000256" key="10">
    <source>
        <dbReference type="ARBA" id="ARBA00022842"/>
    </source>
</evidence>
<dbReference type="InterPro" id="IPR006121">
    <property type="entry name" value="HMA_dom"/>
</dbReference>
<evidence type="ECO:0000256" key="14">
    <source>
        <dbReference type="ARBA" id="ARBA00023136"/>
    </source>
</evidence>
<evidence type="ECO:0000256" key="6">
    <source>
        <dbReference type="ARBA" id="ARBA00022692"/>
    </source>
</evidence>
<evidence type="ECO:0000256" key="1">
    <source>
        <dbReference type="ARBA" id="ARBA00004651"/>
    </source>
</evidence>
<dbReference type="SFLD" id="SFLDG00002">
    <property type="entry name" value="C1.7:_P-type_atpase_like"/>
    <property type="match status" value="1"/>
</dbReference>
<keyword evidence="4 15" id="KW-1003">Cell membrane</keyword>
<keyword evidence="11" id="KW-1278">Translocase</keyword>
<dbReference type="Proteomes" id="UP000672097">
    <property type="component" value="Unassembled WGS sequence"/>
</dbReference>
<comment type="similarity">
    <text evidence="2 15">Belongs to the cation transport ATPase (P-type) (TC 3.A.3) family. Type IB subfamily.</text>
</comment>
<dbReference type="SUPFAM" id="SSF81653">
    <property type="entry name" value="Calcium ATPase, transduction domain A"/>
    <property type="match status" value="1"/>
</dbReference>
<dbReference type="PROSITE" id="PS00154">
    <property type="entry name" value="ATPASE_E1_E2"/>
    <property type="match status" value="1"/>
</dbReference>
<dbReference type="InterPro" id="IPR059000">
    <property type="entry name" value="ATPase_P-type_domA"/>
</dbReference>
<sequence length="766" mass="81237">MTATVAASHPHALDVLDDPVEQQRFTRWVERADGSRVADSAFALSGMVCAACAGQIEAALHQVDGVLEARVSASAHSAQVRWDPARTAPSALVLAVRGAGYDAVPDTAASARELRRNERRKALWRLFVASFCAMQVMMFATPSYVAEGAELADDMRQLLNWGSWLVSLPVMLFSAGPFLRGAWHSLKNRKIGMDVPVSLGIVVTFVASSGATFSPGGVFGHEVYFDSLTMFVSFLLGGRFVELMARHRAAESLEAALAAMPESACRLLEDGSEEQVSLHRLRPGDRVRVAMGAAFPADGHLEVGATEADESVLTGESRPLPKRVGDDLVGGSVNLASPVIMRVERVGAETRFEAIVAMMRDALTQRPAMARWADAWAGPFLWVVLVLAAGAAAVWSVIDPSRAVWVAVAVLIVTCPCALSLAAPAAIVAAAGHLARRGVMVQRLDALEAMSRLDRLFLDKTGTLTEDKPSRGAVFVAADGSIEHLGPLASALAKWSSHPLSKALAEDSAWSGQAAAVVWRDVAEVAGQGLQASDEHDHAWRLGSFSWVAPGAARPGWAQAHDGLEVWLGRELQGTWQALACITYDEQMRPDAAAAVAALQHAGIALTLLSGDRPERAHRLSQQLGIADVVAAARPEDKVAAVASAQAKGERVGMLGDGVNDAPVLALADVSLAMGQGALVSRVHADAVVVSNRLSDVVWAYRLSHKAVRIVRQNLIWAATYNMVCIPLALMGYLPPWAAGLGMALSSLAVIGNALRLSYTPLSKAA</sequence>
<feature type="transmembrane region" description="Helical" evidence="15">
    <location>
        <begin position="404"/>
        <end position="434"/>
    </location>
</feature>
<dbReference type="SFLD" id="SFLDF00027">
    <property type="entry name" value="p-type_atpase"/>
    <property type="match status" value="1"/>
</dbReference>
<feature type="transmembrane region" description="Helical" evidence="15">
    <location>
        <begin position="715"/>
        <end position="734"/>
    </location>
</feature>
<organism evidence="17 18">
    <name type="scientific">Ideonella paludis</name>
    <dbReference type="NCBI Taxonomy" id="1233411"/>
    <lineage>
        <taxon>Bacteria</taxon>
        <taxon>Pseudomonadati</taxon>
        <taxon>Pseudomonadota</taxon>
        <taxon>Betaproteobacteria</taxon>
        <taxon>Burkholderiales</taxon>
        <taxon>Sphaerotilaceae</taxon>
        <taxon>Ideonella</taxon>
    </lineage>
</organism>
<comment type="caution">
    <text evidence="17">The sequence shown here is derived from an EMBL/GenBank/DDBJ whole genome shotgun (WGS) entry which is preliminary data.</text>
</comment>
<dbReference type="Pfam" id="PF00702">
    <property type="entry name" value="Hydrolase"/>
    <property type="match status" value="1"/>
</dbReference>
<dbReference type="RefSeq" id="WP_210807087.1">
    <property type="nucleotide sequence ID" value="NZ_JAGQDG010000002.1"/>
</dbReference>
<dbReference type="InterPro" id="IPR036412">
    <property type="entry name" value="HAD-like_sf"/>
</dbReference>
<evidence type="ECO:0000256" key="2">
    <source>
        <dbReference type="ARBA" id="ARBA00006024"/>
    </source>
</evidence>
<dbReference type="Pfam" id="PF00403">
    <property type="entry name" value="HMA"/>
    <property type="match status" value="1"/>
</dbReference>
<dbReference type="SUPFAM" id="SSF81665">
    <property type="entry name" value="Calcium ATPase, transmembrane domain M"/>
    <property type="match status" value="1"/>
</dbReference>
<protein>
    <submittedName>
        <fullName evidence="17">Cation-translocating P-type ATPase</fullName>
    </submittedName>
</protein>
<evidence type="ECO:0000256" key="7">
    <source>
        <dbReference type="ARBA" id="ARBA00022723"/>
    </source>
</evidence>
<gene>
    <name evidence="17" type="ORF">KAK11_05585</name>
</gene>
<keyword evidence="5" id="KW-0597">Phosphoprotein</keyword>
<evidence type="ECO:0000256" key="15">
    <source>
        <dbReference type="RuleBase" id="RU362081"/>
    </source>
</evidence>
<keyword evidence="13" id="KW-0406">Ion transport</keyword>
<keyword evidence="10" id="KW-0460">Magnesium</keyword>
<dbReference type="SUPFAM" id="SSF55008">
    <property type="entry name" value="HMA, heavy metal-associated domain"/>
    <property type="match status" value="1"/>
</dbReference>
<feature type="transmembrane region" description="Helical" evidence="15">
    <location>
        <begin position="223"/>
        <end position="241"/>
    </location>
</feature>
<keyword evidence="14 15" id="KW-0472">Membrane</keyword>
<dbReference type="Gene3D" id="3.40.50.1000">
    <property type="entry name" value="HAD superfamily/HAD-like"/>
    <property type="match status" value="1"/>
</dbReference>
<accession>A0ABS5DUH3</accession>
<dbReference type="PANTHER" id="PTHR43520:SF5">
    <property type="entry name" value="CATION-TRANSPORTING P-TYPE ATPASE-RELATED"/>
    <property type="match status" value="1"/>
</dbReference>
<dbReference type="InterPro" id="IPR023214">
    <property type="entry name" value="HAD_sf"/>
</dbReference>
<reference evidence="17 18" key="1">
    <citation type="submission" date="2021-04" db="EMBL/GenBank/DDBJ databases">
        <title>The genome sequence of type strain Ideonella paludis KCTC 32238.</title>
        <authorList>
            <person name="Liu Y."/>
        </authorList>
    </citation>
    <scope>NUCLEOTIDE SEQUENCE [LARGE SCALE GENOMIC DNA]</scope>
    <source>
        <strain evidence="17 18">KCTC 32238</strain>
    </source>
</reference>
<dbReference type="InterPro" id="IPR018303">
    <property type="entry name" value="ATPase_P-typ_P_site"/>
</dbReference>
<name>A0ABS5DUH3_9BURK</name>
<feature type="transmembrane region" description="Helical" evidence="15">
    <location>
        <begin position="375"/>
        <end position="398"/>
    </location>
</feature>
<evidence type="ECO:0000256" key="13">
    <source>
        <dbReference type="ARBA" id="ARBA00023065"/>
    </source>
</evidence>
<keyword evidence="3" id="KW-0813">Transport</keyword>
<dbReference type="InterPro" id="IPR023298">
    <property type="entry name" value="ATPase_P-typ_TM_dom_sf"/>
</dbReference>
<evidence type="ECO:0000256" key="5">
    <source>
        <dbReference type="ARBA" id="ARBA00022553"/>
    </source>
</evidence>
<dbReference type="InterPro" id="IPR008250">
    <property type="entry name" value="ATPase_P-typ_transduc_dom_A_sf"/>
</dbReference>